<gene>
    <name evidence="2" type="primary">LOC123522554</name>
</gene>
<reference evidence="2" key="1">
    <citation type="submission" date="2025-08" db="UniProtKB">
        <authorList>
            <consortium name="RefSeq"/>
        </authorList>
    </citation>
    <scope>IDENTIFICATION</scope>
</reference>
<protein>
    <submittedName>
        <fullName evidence="2">Androgen-dependent TFPI-regulating protein isoform X2</fullName>
    </submittedName>
</protein>
<sequence length="203" mass="23592">MARAPVCIYHFLVLNWYIFLNYCISQLKMNPRAAQIFQHGGQWKYLTLINLVLQAIFHGAACLDDVLKGITRKKDIKFITAFRNLLFTCIAFPISTYVCVAFWALFLYDRELIYPKGLEEIISEWLNHAMHTLILPLSVAEFFLQPYHYPSMKKAFTLIAAFDLAYMFRILWVYHKTGTWVYPVLAKLSPAGVMAQPGKQKQK</sequence>
<dbReference type="Proteomes" id="UP000694863">
    <property type="component" value="Unplaced"/>
</dbReference>
<name>A0AC55DPV5_ECHTE</name>
<dbReference type="RefSeq" id="XP_045153769.1">
    <property type="nucleotide sequence ID" value="XM_045297834.1"/>
</dbReference>
<evidence type="ECO:0000313" key="2">
    <source>
        <dbReference type="RefSeq" id="XP_045153769.1"/>
    </source>
</evidence>
<accession>A0AC55DPV5</accession>
<proteinExistence type="predicted"/>
<keyword evidence="1" id="KW-1185">Reference proteome</keyword>
<evidence type="ECO:0000313" key="1">
    <source>
        <dbReference type="Proteomes" id="UP000694863"/>
    </source>
</evidence>
<organism evidence="1 2">
    <name type="scientific">Echinops telfairi</name>
    <name type="common">Lesser hedgehog tenrec</name>
    <dbReference type="NCBI Taxonomy" id="9371"/>
    <lineage>
        <taxon>Eukaryota</taxon>
        <taxon>Metazoa</taxon>
        <taxon>Chordata</taxon>
        <taxon>Craniata</taxon>
        <taxon>Vertebrata</taxon>
        <taxon>Euteleostomi</taxon>
        <taxon>Mammalia</taxon>
        <taxon>Eutheria</taxon>
        <taxon>Afrotheria</taxon>
        <taxon>Tenrecidae</taxon>
        <taxon>Tenrecinae</taxon>
        <taxon>Echinops</taxon>
    </lineage>
</organism>